<protein>
    <submittedName>
        <fullName evidence="3">Uncharacterized protein</fullName>
    </submittedName>
</protein>
<gene>
    <name evidence="3" type="ORF">HZH66_004499</name>
</gene>
<comment type="similarity">
    <text evidence="1">Belongs to the UPF0390 family.</text>
</comment>
<dbReference type="PANTHER" id="PTHR16967:SF1">
    <property type="entry name" value="LEYDIG CELL TUMOR 10 KDA PROTEIN HOMOLOG"/>
    <property type="match status" value="1"/>
</dbReference>
<name>A0A834K8U3_VESVU</name>
<feature type="compositionally biased region" description="Basic residues" evidence="2">
    <location>
        <begin position="1"/>
        <end position="25"/>
    </location>
</feature>
<dbReference type="Pfam" id="PF09495">
    <property type="entry name" value="DUF2462"/>
    <property type="match status" value="1"/>
</dbReference>
<dbReference type="PANTHER" id="PTHR16967">
    <property type="entry name" value="LEYDIG CELL TUMOR 10 KDA PROTEIN HOMOLOG"/>
    <property type="match status" value="1"/>
</dbReference>
<dbReference type="InterPro" id="IPR019034">
    <property type="entry name" value="UPF0390"/>
</dbReference>
<feature type="region of interest" description="Disordered" evidence="2">
    <location>
        <begin position="1"/>
        <end position="38"/>
    </location>
</feature>
<evidence type="ECO:0000256" key="1">
    <source>
        <dbReference type="ARBA" id="ARBA00006802"/>
    </source>
</evidence>
<keyword evidence="4" id="KW-1185">Reference proteome</keyword>
<comment type="caution">
    <text evidence="3">The sequence shown here is derived from an EMBL/GenBank/DDBJ whole genome shotgun (WGS) entry which is preliminary data.</text>
</comment>
<evidence type="ECO:0000313" key="3">
    <source>
        <dbReference type="EMBL" id="KAF7402232.1"/>
    </source>
</evidence>
<sequence length="88" mass="10008">MPQGKLKVKTKLPPSAKRKANKQKKGPAIQRRGNAPIQPKNAKFKEVHKLKKVITKTVNNAIEDELRERALEGKKSLTKKDEQIKQKT</sequence>
<proteinExistence type="inferred from homology"/>
<organism evidence="3 4">
    <name type="scientific">Vespula vulgaris</name>
    <name type="common">Yellow jacket</name>
    <name type="synonym">Wasp</name>
    <dbReference type="NCBI Taxonomy" id="7454"/>
    <lineage>
        <taxon>Eukaryota</taxon>
        <taxon>Metazoa</taxon>
        <taxon>Ecdysozoa</taxon>
        <taxon>Arthropoda</taxon>
        <taxon>Hexapoda</taxon>
        <taxon>Insecta</taxon>
        <taxon>Pterygota</taxon>
        <taxon>Neoptera</taxon>
        <taxon>Endopterygota</taxon>
        <taxon>Hymenoptera</taxon>
        <taxon>Apocrita</taxon>
        <taxon>Aculeata</taxon>
        <taxon>Vespoidea</taxon>
        <taxon>Vespidae</taxon>
        <taxon>Vespinae</taxon>
        <taxon>Vespula</taxon>
    </lineage>
</organism>
<reference evidence="3" key="1">
    <citation type="journal article" date="2020" name="G3 (Bethesda)">
        <title>High-Quality Assemblies for Three Invasive Social Wasps from the &lt;i&gt;Vespula&lt;/i&gt; Genus.</title>
        <authorList>
            <person name="Harrop T.W.R."/>
            <person name="Guhlin J."/>
            <person name="McLaughlin G.M."/>
            <person name="Permina E."/>
            <person name="Stockwell P."/>
            <person name="Gilligan J."/>
            <person name="Le Lec M.F."/>
            <person name="Gruber M.A.M."/>
            <person name="Quinn O."/>
            <person name="Lovegrove M."/>
            <person name="Duncan E.J."/>
            <person name="Remnant E.J."/>
            <person name="Van Eeckhoven J."/>
            <person name="Graham B."/>
            <person name="Knapp R.A."/>
            <person name="Langford K.W."/>
            <person name="Kronenberg Z."/>
            <person name="Press M.O."/>
            <person name="Eacker S.M."/>
            <person name="Wilson-Rankin E.E."/>
            <person name="Purcell J."/>
            <person name="Lester P.J."/>
            <person name="Dearden P.K."/>
        </authorList>
    </citation>
    <scope>NUCLEOTIDE SEQUENCE</scope>
    <source>
        <strain evidence="3">Marl-1</strain>
    </source>
</reference>
<dbReference type="AlphaFoldDB" id="A0A834K8U3"/>
<evidence type="ECO:0000256" key="2">
    <source>
        <dbReference type="SAM" id="MobiDB-lite"/>
    </source>
</evidence>
<dbReference type="EMBL" id="JACSEA010000004">
    <property type="protein sequence ID" value="KAF7402232.1"/>
    <property type="molecule type" value="Genomic_DNA"/>
</dbReference>
<evidence type="ECO:0000313" key="4">
    <source>
        <dbReference type="Proteomes" id="UP000614350"/>
    </source>
</evidence>
<accession>A0A834K8U3</accession>
<dbReference type="Proteomes" id="UP000614350">
    <property type="component" value="Unassembled WGS sequence"/>
</dbReference>